<evidence type="ECO:0000313" key="4">
    <source>
        <dbReference type="EMBL" id="PWK87788.1"/>
    </source>
</evidence>
<evidence type="ECO:0000256" key="1">
    <source>
        <dbReference type="ARBA" id="ARBA00022801"/>
    </source>
</evidence>
<dbReference type="InterPro" id="IPR004175">
    <property type="entry name" value="RNA_CPDase"/>
</dbReference>
<dbReference type="Pfam" id="PF02834">
    <property type="entry name" value="LigT_PEase"/>
    <property type="match status" value="1"/>
</dbReference>
<organism evidence="4 5">
    <name type="scientific">Fulvimonas soli</name>
    <dbReference type="NCBI Taxonomy" id="155197"/>
    <lineage>
        <taxon>Bacteria</taxon>
        <taxon>Pseudomonadati</taxon>
        <taxon>Pseudomonadota</taxon>
        <taxon>Gammaproteobacteria</taxon>
        <taxon>Lysobacterales</taxon>
        <taxon>Rhodanobacteraceae</taxon>
        <taxon>Fulvimonas</taxon>
    </lineage>
</organism>
<feature type="short sequence motif" description="HXTX 1" evidence="2">
    <location>
        <begin position="65"/>
        <end position="68"/>
    </location>
</feature>
<dbReference type="EC" id="3.1.4.58" evidence="2"/>
<evidence type="ECO:0000313" key="5">
    <source>
        <dbReference type="Proteomes" id="UP000245812"/>
    </source>
</evidence>
<accession>A0A316I3N1</accession>
<keyword evidence="4" id="KW-0436">Ligase</keyword>
<dbReference type="Proteomes" id="UP000245812">
    <property type="component" value="Unassembled WGS sequence"/>
</dbReference>
<feature type="active site" description="Proton donor" evidence="2">
    <location>
        <position position="65"/>
    </location>
</feature>
<feature type="short sequence motif" description="HXTX 2" evidence="2">
    <location>
        <begin position="152"/>
        <end position="155"/>
    </location>
</feature>
<dbReference type="HAMAP" id="MF_01940">
    <property type="entry name" value="RNA_CPDase"/>
    <property type="match status" value="1"/>
</dbReference>
<dbReference type="AlphaFoldDB" id="A0A316I3N1"/>
<keyword evidence="5" id="KW-1185">Reference proteome</keyword>
<protein>
    <recommendedName>
        <fullName evidence="2">RNA 2',3'-cyclic phosphodiesterase</fullName>
        <shortName evidence="2">RNA 2',3'-CPDase</shortName>
        <ecNumber evidence="2">3.1.4.58</ecNumber>
    </recommendedName>
</protein>
<sequence>MPARRPPSDRQPDLLGDAAPPAVHRLFLALMPDAAVRERLARLARALRERHPALRARWVDPARYHATVYFLGDHAGLRADVVAAAQAAMATLRVAPFAWTLDYAASFRGRLPPCVLRGSATPAPLQQLREELRRTLAASLRGVPVERGFTPHVTLAYSRGGLLENTPVEPVDWRVDELALVHSVAGEPHYRVLARRRLGTEE</sequence>
<dbReference type="OrthoDB" id="7061261at2"/>
<evidence type="ECO:0000256" key="2">
    <source>
        <dbReference type="HAMAP-Rule" id="MF_01940"/>
    </source>
</evidence>
<gene>
    <name evidence="4" type="ORF">C7456_106281</name>
</gene>
<name>A0A316I3N1_9GAMM</name>
<dbReference type="Gene3D" id="3.90.1140.10">
    <property type="entry name" value="Cyclic phosphodiesterase"/>
    <property type="match status" value="1"/>
</dbReference>
<dbReference type="RefSeq" id="WP_109723590.1">
    <property type="nucleotide sequence ID" value="NZ_MSZV01000034.1"/>
</dbReference>
<dbReference type="SUPFAM" id="SSF55144">
    <property type="entry name" value="LigT-like"/>
    <property type="match status" value="1"/>
</dbReference>
<dbReference type="GO" id="GO:0008664">
    <property type="term" value="F:RNA 2',3'-cyclic 3'-phosphodiesterase activity"/>
    <property type="evidence" value="ECO:0007669"/>
    <property type="project" value="UniProtKB-EC"/>
</dbReference>
<feature type="domain" description="Phosphoesterase HXTX" evidence="3">
    <location>
        <begin position="32"/>
        <end position="114"/>
    </location>
</feature>
<dbReference type="EMBL" id="QGHC01000006">
    <property type="protein sequence ID" value="PWK87788.1"/>
    <property type="molecule type" value="Genomic_DNA"/>
</dbReference>
<comment type="similarity">
    <text evidence="2">Belongs to the 2H phosphoesterase superfamily. ThpR family.</text>
</comment>
<dbReference type="InterPro" id="IPR009097">
    <property type="entry name" value="Cyclic_Pdiesterase"/>
</dbReference>
<dbReference type="NCBIfam" id="TIGR02258">
    <property type="entry name" value="2_5_ligase"/>
    <property type="match status" value="1"/>
</dbReference>
<comment type="function">
    <text evidence="2">Hydrolyzes RNA 2',3'-cyclic phosphodiester to an RNA 2'-phosphomonoester.</text>
</comment>
<dbReference type="GO" id="GO:0016874">
    <property type="term" value="F:ligase activity"/>
    <property type="evidence" value="ECO:0007669"/>
    <property type="project" value="UniProtKB-KW"/>
</dbReference>
<dbReference type="GO" id="GO:0004113">
    <property type="term" value="F:2',3'-cyclic-nucleotide 3'-phosphodiesterase activity"/>
    <property type="evidence" value="ECO:0007669"/>
    <property type="project" value="InterPro"/>
</dbReference>
<feature type="active site" description="Proton acceptor" evidence="2">
    <location>
        <position position="152"/>
    </location>
</feature>
<comment type="catalytic activity">
    <reaction evidence="2">
        <text>a 3'-end 2',3'-cyclophospho-ribonucleotide-RNA + H2O = a 3'-end 2'-phospho-ribonucleotide-RNA + H(+)</text>
        <dbReference type="Rhea" id="RHEA:11828"/>
        <dbReference type="Rhea" id="RHEA-COMP:10464"/>
        <dbReference type="Rhea" id="RHEA-COMP:17353"/>
        <dbReference type="ChEBI" id="CHEBI:15377"/>
        <dbReference type="ChEBI" id="CHEBI:15378"/>
        <dbReference type="ChEBI" id="CHEBI:83064"/>
        <dbReference type="ChEBI" id="CHEBI:173113"/>
        <dbReference type="EC" id="3.1.4.58"/>
    </reaction>
</comment>
<keyword evidence="1 2" id="KW-0378">Hydrolase</keyword>
<comment type="caution">
    <text evidence="4">The sequence shown here is derived from an EMBL/GenBank/DDBJ whole genome shotgun (WGS) entry which is preliminary data.</text>
</comment>
<dbReference type="PANTHER" id="PTHR35561">
    <property type="entry name" value="RNA 2',3'-CYCLIC PHOSPHODIESTERASE"/>
    <property type="match status" value="1"/>
</dbReference>
<reference evidence="4 5" key="1">
    <citation type="submission" date="2018-05" db="EMBL/GenBank/DDBJ databases">
        <title>Genomic Encyclopedia of Type Strains, Phase IV (KMG-IV): sequencing the most valuable type-strain genomes for metagenomic binning, comparative biology and taxonomic classification.</title>
        <authorList>
            <person name="Goeker M."/>
        </authorList>
    </citation>
    <scope>NUCLEOTIDE SEQUENCE [LARGE SCALE GENOMIC DNA]</scope>
    <source>
        <strain evidence="4 5">DSM 14263</strain>
    </source>
</reference>
<dbReference type="PANTHER" id="PTHR35561:SF1">
    <property type="entry name" value="RNA 2',3'-CYCLIC PHOSPHODIESTERASE"/>
    <property type="match status" value="1"/>
</dbReference>
<dbReference type="InterPro" id="IPR014051">
    <property type="entry name" value="Phosphoesterase_HXTX"/>
</dbReference>
<evidence type="ECO:0000259" key="3">
    <source>
        <dbReference type="Pfam" id="PF02834"/>
    </source>
</evidence>
<proteinExistence type="inferred from homology"/>